<dbReference type="Proteomes" id="UP000566819">
    <property type="component" value="Unassembled WGS sequence"/>
</dbReference>
<gene>
    <name evidence="3" type="ORF">G7Y89_g4486</name>
</gene>
<evidence type="ECO:0000313" key="3">
    <source>
        <dbReference type="EMBL" id="KAF4633624.1"/>
    </source>
</evidence>
<keyword evidence="2" id="KW-1133">Transmembrane helix</keyword>
<organism evidence="3 4">
    <name type="scientific">Cudoniella acicularis</name>
    <dbReference type="NCBI Taxonomy" id="354080"/>
    <lineage>
        <taxon>Eukaryota</taxon>
        <taxon>Fungi</taxon>
        <taxon>Dikarya</taxon>
        <taxon>Ascomycota</taxon>
        <taxon>Pezizomycotina</taxon>
        <taxon>Leotiomycetes</taxon>
        <taxon>Helotiales</taxon>
        <taxon>Tricladiaceae</taxon>
        <taxon>Cudoniella</taxon>
    </lineage>
</organism>
<dbReference type="AlphaFoldDB" id="A0A8H4RRH3"/>
<protein>
    <submittedName>
        <fullName evidence="3">Uncharacterized protein</fullName>
    </submittedName>
</protein>
<keyword evidence="2" id="KW-0472">Membrane</keyword>
<dbReference type="OrthoDB" id="5383784at2759"/>
<feature type="region of interest" description="Disordered" evidence="1">
    <location>
        <begin position="17"/>
        <end position="52"/>
    </location>
</feature>
<feature type="compositionally biased region" description="Basic and acidic residues" evidence="1">
    <location>
        <begin position="38"/>
        <end position="52"/>
    </location>
</feature>
<comment type="caution">
    <text evidence="3">The sequence shown here is derived from an EMBL/GenBank/DDBJ whole genome shotgun (WGS) entry which is preliminary data.</text>
</comment>
<evidence type="ECO:0000313" key="4">
    <source>
        <dbReference type="Proteomes" id="UP000566819"/>
    </source>
</evidence>
<reference evidence="3 4" key="1">
    <citation type="submission" date="2020-03" db="EMBL/GenBank/DDBJ databases">
        <title>Draft Genome Sequence of Cudoniella acicularis.</title>
        <authorList>
            <person name="Buettner E."/>
            <person name="Kellner H."/>
        </authorList>
    </citation>
    <scope>NUCLEOTIDE SEQUENCE [LARGE SCALE GENOMIC DNA]</scope>
    <source>
        <strain evidence="3 4">DSM 108380</strain>
    </source>
</reference>
<name>A0A8H4RRH3_9HELO</name>
<evidence type="ECO:0000256" key="1">
    <source>
        <dbReference type="SAM" id="MobiDB-lite"/>
    </source>
</evidence>
<dbReference type="EMBL" id="JAAMPI010000245">
    <property type="protein sequence ID" value="KAF4633624.1"/>
    <property type="molecule type" value="Genomic_DNA"/>
</dbReference>
<feature type="region of interest" description="Disordered" evidence="1">
    <location>
        <begin position="348"/>
        <end position="371"/>
    </location>
</feature>
<keyword evidence="4" id="KW-1185">Reference proteome</keyword>
<feature type="transmembrane region" description="Helical" evidence="2">
    <location>
        <begin position="487"/>
        <end position="507"/>
    </location>
</feature>
<proteinExistence type="predicted"/>
<accession>A0A8H4RRH3</accession>
<feature type="compositionally biased region" description="Basic and acidic residues" evidence="1">
    <location>
        <begin position="350"/>
        <end position="364"/>
    </location>
</feature>
<keyword evidence="2" id="KW-0812">Transmembrane</keyword>
<evidence type="ECO:0000256" key="2">
    <source>
        <dbReference type="SAM" id="Phobius"/>
    </source>
</evidence>
<sequence length="528" mass="58371">MGRLESLTALALGRGPYEDELLDEPPNQIFPTGQQYNEHGHPRNPETKRREREHVRAANEVMQVTGVVEDSNAAKLKAAKYLRLKTNDTLTGLRLMEFGRAALVGGVWGVLGLRRRILLYKPYAQVGLLQILQNETAQHGALTVFGAGLPAVLAYHIADWVQFFGEAFLDTVLEEDEDTEEGKIEKKLTESQLWLKRALQILLDLGFSYITLHFRMFAILQQLGLIPSSRLLPTLRSFIPFSYASPLQIPSIPFRPTSLVPWTSVLLRSATPMLMILLHGKVKFLASRILYRHIYTLLPRPTGESMFSGMQDASPIAEFDTPDRGMEERTHHRAEDEPTLRALEGLPALERTETRSRQIERDSDSSVADDGEVTHATLISFDVEATEAVESPLGALGTWSAELRSANEPKQSDEPRYRVTGLTVLPPIMATEGLREIIAGIIVMPVEAAMVRVIGHACRASSGSGMGDIYPVTSGLAGFGLTGVDNIIAVLLLQLGLTGVVWAGFTVGTQWWASRNRESEGETQEKVV</sequence>